<comment type="caution">
    <text evidence="5">The sequence shown here is derived from an EMBL/GenBank/DDBJ whole genome shotgun (WGS) entry which is preliminary data.</text>
</comment>
<protein>
    <submittedName>
        <fullName evidence="5">Lrp/AsnC family transcriptional regulator</fullName>
    </submittedName>
</protein>
<dbReference type="PANTHER" id="PTHR30154:SF34">
    <property type="entry name" value="TRANSCRIPTIONAL REGULATOR AZLB"/>
    <property type="match status" value="1"/>
</dbReference>
<dbReference type="SUPFAM" id="SSF54909">
    <property type="entry name" value="Dimeric alpha+beta barrel"/>
    <property type="match status" value="1"/>
</dbReference>
<dbReference type="Proteomes" id="UP000290759">
    <property type="component" value="Unassembled WGS sequence"/>
</dbReference>
<dbReference type="InterPro" id="IPR011991">
    <property type="entry name" value="ArsR-like_HTH"/>
</dbReference>
<dbReference type="GO" id="GO:0006355">
    <property type="term" value="P:regulation of DNA-templated transcription"/>
    <property type="evidence" value="ECO:0007669"/>
    <property type="project" value="UniProtKB-ARBA"/>
</dbReference>
<dbReference type="InterPro" id="IPR036390">
    <property type="entry name" value="WH_DNA-bd_sf"/>
</dbReference>
<dbReference type="PRINTS" id="PR00033">
    <property type="entry name" value="HTHASNC"/>
</dbReference>
<dbReference type="Gene3D" id="1.10.10.10">
    <property type="entry name" value="Winged helix-like DNA-binding domain superfamily/Winged helix DNA-binding domain"/>
    <property type="match status" value="1"/>
</dbReference>
<organism evidence="5 6">
    <name type="scientific">Lichenibacterium minor</name>
    <dbReference type="NCBI Taxonomy" id="2316528"/>
    <lineage>
        <taxon>Bacteria</taxon>
        <taxon>Pseudomonadati</taxon>
        <taxon>Pseudomonadota</taxon>
        <taxon>Alphaproteobacteria</taxon>
        <taxon>Hyphomicrobiales</taxon>
        <taxon>Lichenihabitantaceae</taxon>
        <taxon>Lichenibacterium</taxon>
    </lineage>
</organism>
<dbReference type="OrthoDB" id="7847328at2"/>
<sequence length="163" mass="18466">MTHPRLDRIDLKILARLQRQGRMTNVTLAEAVGLSASPCLLRVKRLEKAGFITGYGAQINLAKLGETVSIFTEVTLADHRLEDFARFEAEIRNVDSLVECHLISGGYDYLLKFVTRGVGQYQEVVEDLLRREIGIAKYFSYIVIKSPIVKPYLPLAALFEPRR</sequence>
<dbReference type="InterPro" id="IPR036388">
    <property type="entry name" value="WH-like_DNA-bd_sf"/>
</dbReference>
<dbReference type="CDD" id="cd00090">
    <property type="entry name" value="HTH_ARSR"/>
    <property type="match status" value="1"/>
</dbReference>
<feature type="domain" description="HTH asnC-type" evidence="4">
    <location>
        <begin position="6"/>
        <end position="67"/>
    </location>
</feature>
<dbReference type="PANTHER" id="PTHR30154">
    <property type="entry name" value="LEUCINE-RESPONSIVE REGULATORY PROTEIN"/>
    <property type="match status" value="1"/>
</dbReference>
<accession>A0A4Q2U4N7</accession>
<reference evidence="5 6" key="2">
    <citation type="submission" date="2019-02" db="EMBL/GenBank/DDBJ databases">
        <title>'Lichenibacterium ramalinii' gen. nov. sp. nov., 'Lichenibacterium minor' gen. nov. sp. nov.</title>
        <authorList>
            <person name="Pankratov T."/>
        </authorList>
    </citation>
    <scope>NUCLEOTIDE SEQUENCE [LARGE SCALE GENOMIC DNA]</scope>
    <source>
        <strain evidence="5 6">RmlP026</strain>
    </source>
</reference>
<reference evidence="5 6" key="1">
    <citation type="submission" date="2018-12" db="EMBL/GenBank/DDBJ databases">
        <authorList>
            <person name="Grouzdev D.S."/>
            <person name="Krutkina M.S."/>
        </authorList>
    </citation>
    <scope>NUCLEOTIDE SEQUENCE [LARGE SCALE GENOMIC DNA]</scope>
    <source>
        <strain evidence="5 6">RmlP026</strain>
    </source>
</reference>
<dbReference type="AlphaFoldDB" id="A0A4Q2U4N7"/>
<dbReference type="InterPro" id="IPR019887">
    <property type="entry name" value="Tscrpt_reg_AsnC/Lrp_C"/>
</dbReference>
<keyword evidence="3" id="KW-0804">Transcription</keyword>
<gene>
    <name evidence="5" type="ORF">D3273_21470</name>
</gene>
<evidence type="ECO:0000256" key="2">
    <source>
        <dbReference type="ARBA" id="ARBA00023125"/>
    </source>
</evidence>
<dbReference type="RefSeq" id="WP_129228941.1">
    <property type="nucleotide sequence ID" value="NZ_QYBB01000036.1"/>
</dbReference>
<dbReference type="InterPro" id="IPR000485">
    <property type="entry name" value="AsnC-type_HTH_dom"/>
</dbReference>
<evidence type="ECO:0000313" key="5">
    <source>
        <dbReference type="EMBL" id="RYC29941.1"/>
    </source>
</evidence>
<evidence type="ECO:0000313" key="6">
    <source>
        <dbReference type="Proteomes" id="UP000290759"/>
    </source>
</evidence>
<dbReference type="Pfam" id="PF13412">
    <property type="entry name" value="HTH_24"/>
    <property type="match status" value="1"/>
</dbReference>
<name>A0A4Q2U4N7_9HYPH</name>
<evidence type="ECO:0000259" key="4">
    <source>
        <dbReference type="PROSITE" id="PS50956"/>
    </source>
</evidence>
<dbReference type="InterPro" id="IPR011008">
    <property type="entry name" value="Dimeric_a/b-barrel"/>
</dbReference>
<dbReference type="SUPFAM" id="SSF46785">
    <property type="entry name" value="Winged helix' DNA-binding domain"/>
    <property type="match status" value="1"/>
</dbReference>
<keyword evidence="1" id="KW-0805">Transcription regulation</keyword>
<dbReference type="SMART" id="SM00344">
    <property type="entry name" value="HTH_ASNC"/>
    <property type="match status" value="1"/>
</dbReference>
<evidence type="ECO:0000256" key="3">
    <source>
        <dbReference type="ARBA" id="ARBA00023163"/>
    </source>
</evidence>
<dbReference type="GO" id="GO:0043200">
    <property type="term" value="P:response to amino acid"/>
    <property type="evidence" value="ECO:0007669"/>
    <property type="project" value="TreeGrafter"/>
</dbReference>
<dbReference type="Gene3D" id="3.30.70.920">
    <property type="match status" value="1"/>
</dbReference>
<keyword evidence="2" id="KW-0238">DNA-binding</keyword>
<keyword evidence="6" id="KW-1185">Reference proteome</keyword>
<dbReference type="GO" id="GO:0005829">
    <property type="term" value="C:cytosol"/>
    <property type="evidence" value="ECO:0007669"/>
    <property type="project" value="TreeGrafter"/>
</dbReference>
<dbReference type="Pfam" id="PF01037">
    <property type="entry name" value="AsnC_trans_reg"/>
    <property type="match status" value="1"/>
</dbReference>
<proteinExistence type="predicted"/>
<dbReference type="InterPro" id="IPR019888">
    <property type="entry name" value="Tscrpt_reg_AsnC-like"/>
</dbReference>
<evidence type="ECO:0000256" key="1">
    <source>
        <dbReference type="ARBA" id="ARBA00023015"/>
    </source>
</evidence>
<dbReference type="PROSITE" id="PS50956">
    <property type="entry name" value="HTH_ASNC_2"/>
    <property type="match status" value="1"/>
</dbReference>
<dbReference type="EMBL" id="QYBB01000036">
    <property type="protein sequence ID" value="RYC29941.1"/>
    <property type="molecule type" value="Genomic_DNA"/>
</dbReference>
<dbReference type="GO" id="GO:0043565">
    <property type="term" value="F:sequence-specific DNA binding"/>
    <property type="evidence" value="ECO:0007669"/>
    <property type="project" value="InterPro"/>
</dbReference>